<feature type="compositionally biased region" description="Basic and acidic residues" evidence="1">
    <location>
        <begin position="251"/>
        <end position="262"/>
    </location>
</feature>
<keyword evidence="3" id="KW-1185">Reference proteome</keyword>
<evidence type="ECO:0000313" key="2">
    <source>
        <dbReference type="EMBL" id="KAF2015030.1"/>
    </source>
</evidence>
<sequence>MSSLTTSTLESHIASLQSTLSFLTSALDDLDSSGPHETSDRDPEWLATDLISLKGKTGMLVDEMRRVRKRMVSEGVRPAPAAFGSPGGAKRKRERERLGDGEGGSKRLSIEGVKRNSSPPPAETHGADVKDGGEEEEGGAEGGYQVQYVDVSAEVHKRLRESRLRQLMESPKTAQKRKFDDTVGSGDEVELEGGDKEREVELLLRSPQKKIKMIGGLQQVARFFSRRGAGEDGEKGKEGGGSGGTTAKSVTRGEDEREDRGNVKRRRI</sequence>
<feature type="region of interest" description="Disordered" evidence="1">
    <location>
        <begin position="70"/>
        <end position="145"/>
    </location>
</feature>
<gene>
    <name evidence="2" type="ORF">BU24DRAFT_493509</name>
</gene>
<organism evidence="2 3">
    <name type="scientific">Aaosphaeria arxii CBS 175.79</name>
    <dbReference type="NCBI Taxonomy" id="1450172"/>
    <lineage>
        <taxon>Eukaryota</taxon>
        <taxon>Fungi</taxon>
        <taxon>Dikarya</taxon>
        <taxon>Ascomycota</taxon>
        <taxon>Pezizomycotina</taxon>
        <taxon>Dothideomycetes</taxon>
        <taxon>Pleosporomycetidae</taxon>
        <taxon>Pleosporales</taxon>
        <taxon>Pleosporales incertae sedis</taxon>
        <taxon>Aaosphaeria</taxon>
    </lineage>
</organism>
<feature type="region of interest" description="Disordered" evidence="1">
    <location>
        <begin position="164"/>
        <end position="195"/>
    </location>
</feature>
<protein>
    <submittedName>
        <fullName evidence="2">Uncharacterized protein</fullName>
    </submittedName>
</protein>
<feature type="compositionally biased region" description="Basic and acidic residues" evidence="1">
    <location>
        <begin position="228"/>
        <end position="238"/>
    </location>
</feature>
<evidence type="ECO:0000256" key="1">
    <source>
        <dbReference type="SAM" id="MobiDB-lite"/>
    </source>
</evidence>
<accession>A0A6A5XQM1</accession>
<dbReference type="AlphaFoldDB" id="A0A6A5XQM1"/>
<evidence type="ECO:0000313" key="3">
    <source>
        <dbReference type="Proteomes" id="UP000799778"/>
    </source>
</evidence>
<reference evidence="2" key="1">
    <citation type="journal article" date="2020" name="Stud. Mycol.">
        <title>101 Dothideomycetes genomes: a test case for predicting lifestyles and emergence of pathogens.</title>
        <authorList>
            <person name="Haridas S."/>
            <person name="Albert R."/>
            <person name="Binder M."/>
            <person name="Bloem J."/>
            <person name="Labutti K."/>
            <person name="Salamov A."/>
            <person name="Andreopoulos B."/>
            <person name="Baker S."/>
            <person name="Barry K."/>
            <person name="Bills G."/>
            <person name="Bluhm B."/>
            <person name="Cannon C."/>
            <person name="Castanera R."/>
            <person name="Culley D."/>
            <person name="Daum C."/>
            <person name="Ezra D."/>
            <person name="Gonzalez J."/>
            <person name="Henrissat B."/>
            <person name="Kuo A."/>
            <person name="Liang C."/>
            <person name="Lipzen A."/>
            <person name="Lutzoni F."/>
            <person name="Magnuson J."/>
            <person name="Mondo S."/>
            <person name="Nolan M."/>
            <person name="Ohm R."/>
            <person name="Pangilinan J."/>
            <person name="Park H.-J."/>
            <person name="Ramirez L."/>
            <person name="Alfaro M."/>
            <person name="Sun H."/>
            <person name="Tritt A."/>
            <person name="Yoshinaga Y."/>
            <person name="Zwiers L.-H."/>
            <person name="Turgeon B."/>
            <person name="Goodwin S."/>
            <person name="Spatafora J."/>
            <person name="Crous P."/>
            <person name="Grigoriev I."/>
        </authorList>
    </citation>
    <scope>NUCLEOTIDE SEQUENCE</scope>
    <source>
        <strain evidence="2">CBS 175.79</strain>
    </source>
</reference>
<feature type="region of interest" description="Disordered" evidence="1">
    <location>
        <begin position="225"/>
        <end position="268"/>
    </location>
</feature>
<dbReference type="Proteomes" id="UP000799778">
    <property type="component" value="Unassembled WGS sequence"/>
</dbReference>
<dbReference type="GeneID" id="54291369"/>
<dbReference type="OrthoDB" id="3796480at2759"/>
<proteinExistence type="predicted"/>
<feature type="compositionally biased region" description="Basic and acidic residues" evidence="1">
    <location>
        <begin position="95"/>
        <end position="114"/>
    </location>
</feature>
<dbReference type="RefSeq" id="XP_033383369.1">
    <property type="nucleotide sequence ID" value="XM_033533972.1"/>
</dbReference>
<dbReference type="EMBL" id="ML978070">
    <property type="protein sequence ID" value="KAF2015030.1"/>
    <property type="molecule type" value="Genomic_DNA"/>
</dbReference>
<name>A0A6A5XQM1_9PLEO</name>